<keyword evidence="1" id="KW-0812">Transmembrane</keyword>
<keyword evidence="3" id="KW-1185">Reference proteome</keyword>
<evidence type="ECO:0000313" key="2">
    <source>
        <dbReference type="EMBL" id="AFX99220.1"/>
    </source>
</evidence>
<keyword evidence="1" id="KW-1133">Transmembrane helix</keyword>
<sequence length="53" mass="6211">MKICHNLLSIRAFASQVSCILFCIKYLIRFTKFQNNLFVNLIVGLRSICFLKQ</sequence>
<dbReference type="Proteomes" id="UP000010077">
    <property type="component" value="Chromosome"/>
</dbReference>
<proteinExistence type="predicted"/>
<keyword evidence="1" id="KW-0472">Membrane</keyword>
<reference evidence="2 3" key="1">
    <citation type="journal article" date="2012" name="Proc. Natl. Acad. Sci. U.S.A.">
        <title>Genome streamlining and chemical defense in a coral reef symbiosis.</title>
        <authorList>
            <person name="Kwan J.C."/>
            <person name="Donia M.S."/>
            <person name="Han A.W."/>
            <person name="Hirose E."/>
            <person name="Haygood M.G."/>
            <person name="Schmidt E.W."/>
        </authorList>
    </citation>
    <scope>NUCLEOTIDE SEQUENCE [LARGE SCALE GENOMIC DNA]</scope>
    <source>
        <strain evidence="2 3">L2</strain>
    </source>
</reference>
<organism evidence="2 3">
    <name type="scientific">Candidatus Endolissoclinum faulkneri L2</name>
    <dbReference type="NCBI Taxonomy" id="1193729"/>
    <lineage>
        <taxon>Bacteria</taxon>
        <taxon>Pseudomonadati</taxon>
        <taxon>Pseudomonadota</taxon>
        <taxon>Alphaproteobacteria</taxon>
        <taxon>Rhodospirillales</taxon>
        <taxon>Rhodospirillaceae</taxon>
        <taxon>Candidatus Endolissoclinum</taxon>
    </lineage>
</organism>
<dbReference type="EMBL" id="CP003539">
    <property type="protein sequence ID" value="AFX99220.1"/>
    <property type="molecule type" value="Genomic_DNA"/>
</dbReference>
<feature type="transmembrane region" description="Helical" evidence="1">
    <location>
        <begin position="6"/>
        <end position="28"/>
    </location>
</feature>
<name>K7YHZ6_9PROT</name>
<protein>
    <submittedName>
        <fullName evidence="2">Uncharacterized protein</fullName>
    </submittedName>
</protein>
<evidence type="ECO:0000256" key="1">
    <source>
        <dbReference type="SAM" id="Phobius"/>
    </source>
</evidence>
<dbReference type="KEGG" id="thal:A1OE_1042"/>
<dbReference type="AlphaFoldDB" id="K7YHZ6"/>
<dbReference type="HOGENOM" id="CLU_3059633_0_0_5"/>
<accession>K7YHZ6</accession>
<evidence type="ECO:0000313" key="3">
    <source>
        <dbReference type="Proteomes" id="UP000010077"/>
    </source>
</evidence>
<gene>
    <name evidence="2" type="ORF">A1OE_1042</name>
</gene>